<comment type="caution">
    <text evidence="1">The sequence shown here is derived from an EMBL/GenBank/DDBJ whole genome shotgun (WGS) entry which is preliminary data.</text>
</comment>
<dbReference type="RefSeq" id="WP_066854249.1">
    <property type="nucleotide sequence ID" value="NZ_JXMS01000010.1"/>
</dbReference>
<proteinExistence type="predicted"/>
<dbReference type="PATRIC" id="fig|1560234.3.peg.363"/>
<gene>
    <name evidence="1" type="ORF">SP90_07745</name>
</gene>
<dbReference type="STRING" id="1560234.SP90_07745"/>
<dbReference type="OrthoDB" id="5420779at2"/>
<dbReference type="EMBL" id="JXMS01000010">
    <property type="protein sequence ID" value="OBQ52444.1"/>
    <property type="molecule type" value="Genomic_DNA"/>
</dbReference>
<keyword evidence="2" id="KW-1185">Reference proteome</keyword>
<dbReference type="AlphaFoldDB" id="A0A1B7XE67"/>
<protein>
    <submittedName>
        <fullName evidence="1">Uncharacterized protein</fullName>
    </submittedName>
</protein>
<evidence type="ECO:0000313" key="1">
    <source>
        <dbReference type="EMBL" id="OBQ52444.1"/>
    </source>
</evidence>
<accession>A0A1B7XE67</accession>
<dbReference type="Proteomes" id="UP000091979">
    <property type="component" value="Unassembled WGS sequence"/>
</dbReference>
<sequence length="85" mass="10214">MKDQLGHYYYPAPNDKKTRVYVRRNADDVEFRLWRADNEQVWDQHGWVPYEAIKQAAEMYKEMGRDADPMLFYDISVAKVLLNEN</sequence>
<reference evidence="1 2" key="1">
    <citation type="submission" date="2015-01" db="EMBL/GenBank/DDBJ databases">
        <title>Desulfovibrio sp. JC271 draft genome sequence.</title>
        <authorList>
            <person name="Shivani Y."/>
            <person name="Subhash Y."/>
            <person name="Sasikala C."/>
            <person name="Ramana C.V."/>
        </authorList>
    </citation>
    <scope>NUCLEOTIDE SEQUENCE [LARGE SCALE GENOMIC DNA]</scope>
    <source>
        <strain evidence="1 2">JC271</strain>
    </source>
</reference>
<evidence type="ECO:0000313" key="2">
    <source>
        <dbReference type="Proteomes" id="UP000091979"/>
    </source>
</evidence>
<organism evidence="1 2">
    <name type="scientific">Halodesulfovibrio spirochaetisodalis</name>
    <dbReference type="NCBI Taxonomy" id="1560234"/>
    <lineage>
        <taxon>Bacteria</taxon>
        <taxon>Pseudomonadati</taxon>
        <taxon>Thermodesulfobacteriota</taxon>
        <taxon>Desulfovibrionia</taxon>
        <taxon>Desulfovibrionales</taxon>
        <taxon>Desulfovibrionaceae</taxon>
        <taxon>Halodesulfovibrio</taxon>
    </lineage>
</organism>
<name>A0A1B7XE67_9BACT</name>